<dbReference type="PANTHER" id="PTHR13696">
    <property type="entry name" value="P-LOOP CONTAINING NUCLEOSIDE TRIPHOSPHATE HYDROLASE"/>
    <property type="match status" value="1"/>
</dbReference>
<dbReference type="InterPro" id="IPR025669">
    <property type="entry name" value="AAA_dom"/>
</dbReference>
<dbReference type="RefSeq" id="WP_095415460.1">
    <property type="nucleotide sequence ID" value="NZ_CP018477.1"/>
</dbReference>
<dbReference type="FunFam" id="3.40.50.300:FF:000285">
    <property type="entry name" value="Sporulation initiation inhibitor Soj"/>
    <property type="match status" value="1"/>
</dbReference>
<dbReference type="InterPro" id="IPR050678">
    <property type="entry name" value="DNA_Partitioning_ATPase"/>
</dbReference>
<dbReference type="PANTHER" id="PTHR13696:SF52">
    <property type="entry name" value="PARA FAMILY PROTEIN CT_582"/>
    <property type="match status" value="1"/>
</dbReference>
<dbReference type="OrthoDB" id="9815116at2"/>
<organism evidence="2 3">
    <name type="scientific">Thermogutta terrifontis</name>
    <dbReference type="NCBI Taxonomy" id="1331910"/>
    <lineage>
        <taxon>Bacteria</taxon>
        <taxon>Pseudomonadati</taxon>
        <taxon>Planctomycetota</taxon>
        <taxon>Planctomycetia</taxon>
        <taxon>Pirellulales</taxon>
        <taxon>Thermoguttaceae</taxon>
        <taxon>Thermogutta</taxon>
    </lineage>
</organism>
<dbReference type="Proteomes" id="UP000215086">
    <property type="component" value="Chromosome"/>
</dbReference>
<evidence type="ECO:0000313" key="3">
    <source>
        <dbReference type="Proteomes" id="UP000215086"/>
    </source>
</evidence>
<dbReference type="Gene3D" id="3.40.50.300">
    <property type="entry name" value="P-loop containing nucleotide triphosphate hydrolases"/>
    <property type="match status" value="1"/>
</dbReference>
<dbReference type="PRINTS" id="PR00091">
    <property type="entry name" value="NITROGNASEII"/>
</dbReference>
<dbReference type="InterPro" id="IPR027417">
    <property type="entry name" value="P-loop_NTPase"/>
</dbReference>
<keyword evidence="3" id="KW-1185">Reference proteome</keyword>
<dbReference type="KEGG" id="ttf:THTE_2780"/>
<dbReference type="AlphaFoldDB" id="A0A286RHG7"/>
<dbReference type="EMBL" id="CP018477">
    <property type="protein sequence ID" value="ASV75382.1"/>
    <property type="molecule type" value="Genomic_DNA"/>
</dbReference>
<gene>
    <name evidence="2" type="ORF">THTE_2780</name>
</gene>
<reference evidence="2 3" key="1">
    <citation type="journal article" name="Front. Microbiol.">
        <title>Sugar Metabolism of the First Thermophilic Planctomycete Thermogutta terrifontis: Comparative Genomic and Transcriptomic Approaches.</title>
        <authorList>
            <person name="Elcheninov A.G."/>
            <person name="Menzel P."/>
            <person name="Gudbergsdottir S.R."/>
            <person name="Slesarev A.I."/>
            <person name="Kadnikov V.V."/>
            <person name="Krogh A."/>
            <person name="Bonch-Osmolovskaya E.A."/>
            <person name="Peng X."/>
            <person name="Kublanov I.V."/>
        </authorList>
    </citation>
    <scope>NUCLEOTIDE SEQUENCE [LARGE SCALE GENOMIC DNA]</scope>
    <source>
        <strain evidence="2 3">R1</strain>
    </source>
</reference>
<accession>A0A286RHG7</accession>
<evidence type="ECO:0000313" key="2">
    <source>
        <dbReference type="EMBL" id="ASV75382.1"/>
    </source>
</evidence>
<protein>
    <submittedName>
        <fullName evidence="2">Chromosome (Plasmid) partitioning protein ParA</fullName>
    </submittedName>
</protein>
<sequence length="248" mass="27113">MPRVICVANQKGGVGKTTTAINLAACLAVAGRRTLLVDLDPQCNATSGLGRQPLAHHPLVAGLPLSDAVLRVDVPNLELLPGSRSFRDVEALARDNGTYASLLRSHLQNGMAGYDYVLIDCPPSVGQLTRTALAASHEVLMPIQCEYFAMEGLAQMIEVIRQVMIERDRQLQFGGILLTMYDPRLELTLEVEAEVREFFGEIVFQTVIPRDVLCAEAPSHGLPVIAYAPRARSTRAYVELCMEVLESE</sequence>
<dbReference type="CDD" id="cd02042">
    <property type="entry name" value="ParAB_family"/>
    <property type="match status" value="1"/>
</dbReference>
<feature type="domain" description="AAA" evidence="1">
    <location>
        <begin position="3"/>
        <end position="172"/>
    </location>
</feature>
<name>A0A286RHG7_9BACT</name>
<evidence type="ECO:0000259" key="1">
    <source>
        <dbReference type="Pfam" id="PF13614"/>
    </source>
</evidence>
<proteinExistence type="predicted"/>
<dbReference type="Pfam" id="PF13614">
    <property type="entry name" value="AAA_31"/>
    <property type="match status" value="1"/>
</dbReference>
<dbReference type="SUPFAM" id="SSF52540">
    <property type="entry name" value="P-loop containing nucleoside triphosphate hydrolases"/>
    <property type="match status" value="1"/>
</dbReference>